<feature type="non-terminal residue" evidence="1">
    <location>
        <position position="1"/>
    </location>
</feature>
<sequence>SLFSDVTETIGRVGKGVPGIINTSWRVKGVISILWSLINIFFTGRCTVRQTATVSAFG</sequence>
<gene>
    <name evidence="1" type="ORF">S12H4_63022</name>
</gene>
<reference evidence="1" key="1">
    <citation type="journal article" date="2014" name="Front. Microbiol.">
        <title>High frequency of phylogenetically diverse reductive dehalogenase-homologous genes in deep subseafloor sedimentary metagenomes.</title>
        <authorList>
            <person name="Kawai M."/>
            <person name="Futagami T."/>
            <person name="Toyoda A."/>
            <person name="Takaki Y."/>
            <person name="Nishi S."/>
            <person name="Hori S."/>
            <person name="Arai W."/>
            <person name="Tsubouchi T."/>
            <person name="Morono Y."/>
            <person name="Uchiyama I."/>
            <person name="Ito T."/>
            <person name="Fujiyama A."/>
            <person name="Inagaki F."/>
            <person name="Takami H."/>
        </authorList>
    </citation>
    <scope>NUCLEOTIDE SEQUENCE</scope>
    <source>
        <strain evidence="1">Expedition CK06-06</strain>
    </source>
</reference>
<dbReference type="AlphaFoldDB" id="X1VRS4"/>
<feature type="non-terminal residue" evidence="1">
    <location>
        <position position="58"/>
    </location>
</feature>
<evidence type="ECO:0000313" key="1">
    <source>
        <dbReference type="EMBL" id="GAJ23267.1"/>
    </source>
</evidence>
<dbReference type="EMBL" id="BARW01042593">
    <property type="protein sequence ID" value="GAJ23267.1"/>
    <property type="molecule type" value="Genomic_DNA"/>
</dbReference>
<protein>
    <submittedName>
        <fullName evidence="1">Uncharacterized protein</fullName>
    </submittedName>
</protein>
<accession>X1VRS4</accession>
<proteinExistence type="predicted"/>
<organism evidence="1">
    <name type="scientific">marine sediment metagenome</name>
    <dbReference type="NCBI Taxonomy" id="412755"/>
    <lineage>
        <taxon>unclassified sequences</taxon>
        <taxon>metagenomes</taxon>
        <taxon>ecological metagenomes</taxon>
    </lineage>
</organism>
<name>X1VRS4_9ZZZZ</name>
<comment type="caution">
    <text evidence="1">The sequence shown here is derived from an EMBL/GenBank/DDBJ whole genome shotgun (WGS) entry which is preliminary data.</text>
</comment>